<dbReference type="OrthoDB" id="7869303at2759"/>
<name>A0A0Q9WWS6_DROWI</name>
<gene>
    <name evidence="1" type="primary">Dwil\GK27184</name>
    <name evidence="1" type="ORF">Dwil_GK27184</name>
</gene>
<sequence>MLKYLAGIFAKPRDDYVDGRIFSPLKSSIRNHISHKRKCKMPRKNSLVKIAHNRCASKQCLQPHPAKFARPLTYHVRAMVGISPQSSQMAVSVPESYIINVQLSEENDNDSQNDELNGPGHGLVVKQLEAPPVSPVPSNFNM</sequence>
<dbReference type="InParanoid" id="A0A0Q9WWS6"/>
<organism evidence="1 2">
    <name type="scientific">Drosophila willistoni</name>
    <name type="common">Fruit fly</name>
    <dbReference type="NCBI Taxonomy" id="7260"/>
    <lineage>
        <taxon>Eukaryota</taxon>
        <taxon>Metazoa</taxon>
        <taxon>Ecdysozoa</taxon>
        <taxon>Arthropoda</taxon>
        <taxon>Hexapoda</taxon>
        <taxon>Insecta</taxon>
        <taxon>Pterygota</taxon>
        <taxon>Neoptera</taxon>
        <taxon>Endopterygota</taxon>
        <taxon>Diptera</taxon>
        <taxon>Brachycera</taxon>
        <taxon>Muscomorpha</taxon>
        <taxon>Ephydroidea</taxon>
        <taxon>Drosophilidae</taxon>
        <taxon>Drosophila</taxon>
        <taxon>Sophophora</taxon>
    </lineage>
</organism>
<dbReference type="EMBL" id="CH964291">
    <property type="protein sequence ID" value="KRG00349.1"/>
    <property type="molecule type" value="Genomic_DNA"/>
</dbReference>
<keyword evidence="2" id="KW-1185">Reference proteome</keyword>
<proteinExistence type="predicted"/>
<accession>A0A0Q9WWS6</accession>
<dbReference type="AlphaFoldDB" id="A0A0Q9WWS6"/>
<evidence type="ECO:0000313" key="2">
    <source>
        <dbReference type="Proteomes" id="UP000007798"/>
    </source>
</evidence>
<reference evidence="1 2" key="1">
    <citation type="journal article" date="2007" name="Nature">
        <title>Evolution of genes and genomes on the Drosophila phylogeny.</title>
        <authorList>
            <consortium name="Drosophila 12 Genomes Consortium"/>
            <person name="Clark A.G."/>
            <person name="Eisen M.B."/>
            <person name="Smith D.R."/>
            <person name="Bergman C.M."/>
            <person name="Oliver B."/>
            <person name="Markow T.A."/>
            <person name="Kaufman T.C."/>
            <person name="Kellis M."/>
            <person name="Gelbart W."/>
            <person name="Iyer V.N."/>
            <person name="Pollard D.A."/>
            <person name="Sackton T.B."/>
            <person name="Larracuente A.M."/>
            <person name="Singh N.D."/>
            <person name="Abad J.P."/>
            <person name="Abt D.N."/>
            <person name="Adryan B."/>
            <person name="Aguade M."/>
            <person name="Akashi H."/>
            <person name="Anderson W.W."/>
            <person name="Aquadro C.F."/>
            <person name="Ardell D.H."/>
            <person name="Arguello R."/>
            <person name="Artieri C.G."/>
            <person name="Barbash D.A."/>
            <person name="Barker D."/>
            <person name="Barsanti P."/>
            <person name="Batterham P."/>
            <person name="Batzoglou S."/>
            <person name="Begun D."/>
            <person name="Bhutkar A."/>
            <person name="Blanco E."/>
            <person name="Bosak S.A."/>
            <person name="Bradley R.K."/>
            <person name="Brand A.D."/>
            <person name="Brent M.R."/>
            <person name="Brooks A.N."/>
            <person name="Brown R.H."/>
            <person name="Butlin R.K."/>
            <person name="Caggese C."/>
            <person name="Calvi B.R."/>
            <person name="Bernardo de Carvalho A."/>
            <person name="Caspi A."/>
            <person name="Castrezana S."/>
            <person name="Celniker S.E."/>
            <person name="Chang J.L."/>
            <person name="Chapple C."/>
            <person name="Chatterji S."/>
            <person name="Chinwalla A."/>
            <person name="Civetta A."/>
            <person name="Clifton S.W."/>
            <person name="Comeron J.M."/>
            <person name="Costello J.C."/>
            <person name="Coyne J.A."/>
            <person name="Daub J."/>
            <person name="David R.G."/>
            <person name="Delcher A.L."/>
            <person name="Delehaunty K."/>
            <person name="Do C.B."/>
            <person name="Ebling H."/>
            <person name="Edwards K."/>
            <person name="Eickbush T."/>
            <person name="Evans J.D."/>
            <person name="Filipski A."/>
            <person name="Findeiss S."/>
            <person name="Freyhult E."/>
            <person name="Fulton L."/>
            <person name="Fulton R."/>
            <person name="Garcia A.C."/>
            <person name="Gardiner A."/>
            <person name="Garfield D.A."/>
            <person name="Garvin B.E."/>
            <person name="Gibson G."/>
            <person name="Gilbert D."/>
            <person name="Gnerre S."/>
            <person name="Godfrey J."/>
            <person name="Good R."/>
            <person name="Gotea V."/>
            <person name="Gravely B."/>
            <person name="Greenberg A.J."/>
            <person name="Griffiths-Jones S."/>
            <person name="Gross S."/>
            <person name="Guigo R."/>
            <person name="Gustafson E.A."/>
            <person name="Haerty W."/>
            <person name="Hahn M.W."/>
            <person name="Halligan D.L."/>
            <person name="Halpern A.L."/>
            <person name="Halter G.M."/>
            <person name="Han M.V."/>
            <person name="Heger A."/>
            <person name="Hillier L."/>
            <person name="Hinrichs A.S."/>
            <person name="Holmes I."/>
            <person name="Hoskins R.A."/>
            <person name="Hubisz M.J."/>
            <person name="Hultmark D."/>
            <person name="Huntley M.A."/>
            <person name="Jaffe D.B."/>
            <person name="Jagadeeshan S."/>
            <person name="Jeck W.R."/>
            <person name="Johnson J."/>
            <person name="Jones C.D."/>
            <person name="Jordan W.C."/>
            <person name="Karpen G.H."/>
            <person name="Kataoka E."/>
            <person name="Keightley P.D."/>
            <person name="Kheradpour P."/>
            <person name="Kirkness E.F."/>
            <person name="Koerich L.B."/>
            <person name="Kristiansen K."/>
            <person name="Kudrna D."/>
            <person name="Kulathinal R.J."/>
            <person name="Kumar S."/>
            <person name="Kwok R."/>
            <person name="Lander E."/>
            <person name="Langley C.H."/>
            <person name="Lapoint R."/>
            <person name="Lazzaro B.P."/>
            <person name="Lee S.J."/>
            <person name="Levesque L."/>
            <person name="Li R."/>
            <person name="Lin C.F."/>
            <person name="Lin M.F."/>
            <person name="Lindblad-Toh K."/>
            <person name="Llopart A."/>
            <person name="Long M."/>
            <person name="Low L."/>
            <person name="Lozovsky E."/>
            <person name="Lu J."/>
            <person name="Luo M."/>
            <person name="Machado C.A."/>
            <person name="Makalowski W."/>
            <person name="Marzo M."/>
            <person name="Matsuda M."/>
            <person name="Matzkin L."/>
            <person name="McAllister B."/>
            <person name="McBride C.S."/>
            <person name="McKernan B."/>
            <person name="McKernan K."/>
            <person name="Mendez-Lago M."/>
            <person name="Minx P."/>
            <person name="Mollenhauer M.U."/>
            <person name="Montooth K."/>
            <person name="Mount S.M."/>
            <person name="Mu X."/>
            <person name="Myers E."/>
            <person name="Negre B."/>
            <person name="Newfeld S."/>
            <person name="Nielsen R."/>
            <person name="Noor M.A."/>
            <person name="O'Grady P."/>
            <person name="Pachter L."/>
            <person name="Papaceit M."/>
            <person name="Parisi M.J."/>
            <person name="Parisi M."/>
            <person name="Parts L."/>
            <person name="Pedersen J.S."/>
            <person name="Pesole G."/>
            <person name="Phillippy A.M."/>
            <person name="Ponting C.P."/>
            <person name="Pop M."/>
            <person name="Porcelli D."/>
            <person name="Powell J.R."/>
            <person name="Prohaska S."/>
            <person name="Pruitt K."/>
            <person name="Puig M."/>
            <person name="Quesneville H."/>
            <person name="Ram K.R."/>
            <person name="Rand D."/>
            <person name="Rasmussen M.D."/>
            <person name="Reed L.K."/>
            <person name="Reenan R."/>
            <person name="Reily A."/>
            <person name="Remington K.A."/>
            <person name="Rieger T.T."/>
            <person name="Ritchie M.G."/>
            <person name="Robin C."/>
            <person name="Rogers Y.H."/>
            <person name="Rohde C."/>
            <person name="Rozas J."/>
            <person name="Rubenfield M.J."/>
            <person name="Ruiz A."/>
            <person name="Russo S."/>
            <person name="Salzberg S.L."/>
            <person name="Sanchez-Gracia A."/>
            <person name="Saranga D.J."/>
            <person name="Sato H."/>
            <person name="Schaeffer S.W."/>
            <person name="Schatz M.C."/>
            <person name="Schlenke T."/>
            <person name="Schwartz R."/>
            <person name="Segarra C."/>
            <person name="Singh R.S."/>
            <person name="Sirot L."/>
            <person name="Sirota M."/>
            <person name="Sisneros N.B."/>
            <person name="Smith C.D."/>
            <person name="Smith T.F."/>
            <person name="Spieth J."/>
            <person name="Stage D.E."/>
            <person name="Stark A."/>
            <person name="Stephan W."/>
            <person name="Strausberg R.L."/>
            <person name="Strempel S."/>
            <person name="Sturgill D."/>
            <person name="Sutton G."/>
            <person name="Sutton G.G."/>
            <person name="Tao W."/>
            <person name="Teichmann S."/>
            <person name="Tobari Y.N."/>
            <person name="Tomimura Y."/>
            <person name="Tsolas J.M."/>
            <person name="Valente V.L."/>
            <person name="Venter E."/>
            <person name="Venter J.C."/>
            <person name="Vicario S."/>
            <person name="Vieira F.G."/>
            <person name="Vilella A.J."/>
            <person name="Villasante A."/>
            <person name="Walenz B."/>
            <person name="Wang J."/>
            <person name="Wasserman M."/>
            <person name="Watts T."/>
            <person name="Wilson D."/>
            <person name="Wilson R.K."/>
            <person name="Wing R.A."/>
            <person name="Wolfner M.F."/>
            <person name="Wong A."/>
            <person name="Wong G.K."/>
            <person name="Wu C.I."/>
            <person name="Wu G."/>
            <person name="Yamamoto D."/>
            <person name="Yang H.P."/>
            <person name="Yang S.P."/>
            <person name="Yorke J.A."/>
            <person name="Yoshida K."/>
            <person name="Zdobnov E."/>
            <person name="Zhang P."/>
            <person name="Zhang Y."/>
            <person name="Zimin A.V."/>
            <person name="Baldwin J."/>
            <person name="Abdouelleil A."/>
            <person name="Abdulkadir J."/>
            <person name="Abebe A."/>
            <person name="Abera B."/>
            <person name="Abreu J."/>
            <person name="Acer S.C."/>
            <person name="Aftuck L."/>
            <person name="Alexander A."/>
            <person name="An P."/>
            <person name="Anderson E."/>
            <person name="Anderson S."/>
            <person name="Arachi H."/>
            <person name="Azer M."/>
            <person name="Bachantsang P."/>
            <person name="Barry A."/>
            <person name="Bayul T."/>
            <person name="Berlin A."/>
            <person name="Bessette D."/>
            <person name="Bloom T."/>
            <person name="Blye J."/>
            <person name="Boguslavskiy L."/>
            <person name="Bonnet C."/>
            <person name="Boukhgalter B."/>
            <person name="Bourzgui I."/>
            <person name="Brown A."/>
            <person name="Cahill P."/>
            <person name="Channer S."/>
            <person name="Cheshatsang Y."/>
            <person name="Chuda L."/>
            <person name="Citroen M."/>
            <person name="Collymore A."/>
            <person name="Cooke P."/>
            <person name="Costello M."/>
            <person name="D'Aco K."/>
            <person name="Daza R."/>
            <person name="De Haan G."/>
            <person name="DeGray S."/>
            <person name="DeMaso C."/>
            <person name="Dhargay N."/>
            <person name="Dooley K."/>
            <person name="Dooley E."/>
            <person name="Doricent M."/>
            <person name="Dorje P."/>
            <person name="Dorjee K."/>
            <person name="Dupes A."/>
            <person name="Elong R."/>
            <person name="Falk J."/>
            <person name="Farina A."/>
            <person name="Faro S."/>
            <person name="Ferguson D."/>
            <person name="Fisher S."/>
            <person name="Foley C.D."/>
            <person name="Franke A."/>
            <person name="Friedrich D."/>
            <person name="Gadbois L."/>
            <person name="Gearin G."/>
            <person name="Gearin C.R."/>
            <person name="Giannoukos G."/>
            <person name="Goode T."/>
            <person name="Graham J."/>
            <person name="Grandbois E."/>
            <person name="Grewal S."/>
            <person name="Gyaltsen K."/>
            <person name="Hafez N."/>
            <person name="Hagos B."/>
            <person name="Hall J."/>
            <person name="Henson C."/>
            <person name="Hollinger A."/>
            <person name="Honan T."/>
            <person name="Huard M.D."/>
            <person name="Hughes L."/>
            <person name="Hurhula B."/>
            <person name="Husby M.E."/>
            <person name="Kamat A."/>
            <person name="Kanga B."/>
            <person name="Kashin S."/>
            <person name="Khazanovich D."/>
            <person name="Kisner P."/>
            <person name="Lance K."/>
            <person name="Lara M."/>
            <person name="Lee W."/>
            <person name="Lennon N."/>
            <person name="Letendre F."/>
            <person name="LeVine R."/>
            <person name="Lipovsky A."/>
            <person name="Liu X."/>
            <person name="Liu J."/>
            <person name="Liu S."/>
            <person name="Lokyitsang T."/>
            <person name="Lokyitsang Y."/>
            <person name="Lubonja R."/>
            <person name="Lui A."/>
            <person name="MacDonald P."/>
            <person name="Magnisalis V."/>
            <person name="Maru K."/>
            <person name="Matthews C."/>
            <person name="McCusker W."/>
            <person name="McDonough S."/>
            <person name="Mehta T."/>
            <person name="Meldrim J."/>
            <person name="Meneus L."/>
            <person name="Mihai O."/>
            <person name="Mihalev A."/>
            <person name="Mihova T."/>
            <person name="Mittelman R."/>
            <person name="Mlenga V."/>
            <person name="Montmayeur A."/>
            <person name="Mulrain L."/>
            <person name="Navidi A."/>
            <person name="Naylor J."/>
            <person name="Negash T."/>
            <person name="Nguyen T."/>
            <person name="Nguyen N."/>
            <person name="Nicol R."/>
            <person name="Norbu C."/>
            <person name="Norbu N."/>
            <person name="Novod N."/>
            <person name="O'Neill B."/>
            <person name="Osman S."/>
            <person name="Markiewicz E."/>
            <person name="Oyono O.L."/>
            <person name="Patti C."/>
            <person name="Phunkhang P."/>
            <person name="Pierre F."/>
            <person name="Priest M."/>
            <person name="Raghuraman S."/>
            <person name="Rege F."/>
            <person name="Reyes R."/>
            <person name="Rise C."/>
            <person name="Rogov P."/>
            <person name="Ross K."/>
            <person name="Ryan E."/>
            <person name="Settipalli S."/>
            <person name="Shea T."/>
            <person name="Sherpa N."/>
            <person name="Shi L."/>
            <person name="Shih D."/>
            <person name="Sparrow T."/>
            <person name="Spaulding J."/>
            <person name="Stalker J."/>
            <person name="Stange-Thomann N."/>
            <person name="Stavropoulos S."/>
            <person name="Stone C."/>
            <person name="Strader C."/>
            <person name="Tesfaye S."/>
            <person name="Thomson T."/>
            <person name="Thoulutsang Y."/>
            <person name="Thoulutsang D."/>
            <person name="Topham K."/>
            <person name="Topping I."/>
            <person name="Tsamla T."/>
            <person name="Vassiliev H."/>
            <person name="Vo A."/>
            <person name="Wangchuk T."/>
            <person name="Wangdi T."/>
            <person name="Weiand M."/>
            <person name="Wilkinson J."/>
            <person name="Wilson A."/>
            <person name="Yadav S."/>
            <person name="Young G."/>
            <person name="Yu Q."/>
            <person name="Zembek L."/>
            <person name="Zhong D."/>
            <person name="Zimmer A."/>
            <person name="Zwirko Z."/>
            <person name="Jaffe D.B."/>
            <person name="Alvarez P."/>
            <person name="Brockman W."/>
            <person name="Butler J."/>
            <person name="Chin C."/>
            <person name="Gnerre S."/>
            <person name="Grabherr M."/>
            <person name="Kleber M."/>
            <person name="Mauceli E."/>
            <person name="MacCallum I."/>
        </authorList>
    </citation>
    <scope>NUCLEOTIDE SEQUENCE [LARGE SCALE GENOMIC DNA]</scope>
    <source>
        <strain evidence="2">Tucson 14030-0811.24</strain>
    </source>
</reference>
<protein>
    <submittedName>
        <fullName evidence="1">Uncharacterized protein</fullName>
    </submittedName>
</protein>
<dbReference type="KEGG" id="dwi:26529186"/>
<dbReference type="Proteomes" id="UP000007798">
    <property type="component" value="Unassembled WGS sequence"/>
</dbReference>
<evidence type="ECO:0000313" key="1">
    <source>
        <dbReference type="EMBL" id="KRG00349.1"/>
    </source>
</evidence>